<keyword evidence="4" id="KW-0560">Oxidoreductase</keyword>
<keyword evidence="7" id="KW-1185">Reference proteome</keyword>
<organism evidence="6 7">
    <name type="scientific">Pseudomassariella vexata</name>
    <dbReference type="NCBI Taxonomy" id="1141098"/>
    <lineage>
        <taxon>Eukaryota</taxon>
        <taxon>Fungi</taxon>
        <taxon>Dikarya</taxon>
        <taxon>Ascomycota</taxon>
        <taxon>Pezizomycotina</taxon>
        <taxon>Sordariomycetes</taxon>
        <taxon>Xylariomycetidae</taxon>
        <taxon>Amphisphaeriales</taxon>
        <taxon>Pseudomassariaceae</taxon>
        <taxon>Pseudomassariella</taxon>
    </lineage>
</organism>
<dbReference type="PRINTS" id="PR00420">
    <property type="entry name" value="RNGMNOXGNASE"/>
</dbReference>
<sequence length="410" mass="45130">MKVLINGGGIGGPALATLLLRSNPHHDILIVERSPSLRDGGQQIDLRAQGISIMRKLGLLEPIKAVCVAESGMAFMDSAGRQKAVFGVNNSGKGQQGFTSEYEIMRGDFVHVLYEARGKGVRYEFGKYAQGIEQEGDGVTVTFSDGKTEKFDMVVGADGQGSRTRRMLFGAKAGEAAFHPLGPYYAFYSIPREKTDDATARIYHIPGSRIAFLRSGNRRVTQAILAFMGDDLELEESMKKGVDAQKETWLRIFNDVESFDKERMLRGLKETDDFYVTKIGQVKMDSWSKGRVVLLGDAGYCPSAVTGMGTTAALTGSYVLAGELARHGSDVEAALKGYDRVMRPFVQEWQKLMPGFPRLAHMQTAWGIRVLHIVMALIAWLGIDRLLNQLLPENKGGLVVPEYPELKLDS</sequence>
<dbReference type="GeneID" id="63772943"/>
<evidence type="ECO:0000313" key="6">
    <source>
        <dbReference type="EMBL" id="ORY58409.1"/>
    </source>
</evidence>
<evidence type="ECO:0000256" key="2">
    <source>
        <dbReference type="ARBA" id="ARBA00022630"/>
    </source>
</evidence>
<keyword evidence="2" id="KW-0285">Flavoprotein</keyword>
<name>A0A1Y2DGN7_9PEZI</name>
<dbReference type="PANTHER" id="PTHR46865:SF7">
    <property type="entry name" value="MONOOXYGENASE, PUTATIVE (AFU_ORTHOLOGUE AFUA_8G07040)-RELATED"/>
    <property type="match status" value="1"/>
</dbReference>
<dbReference type="InterPro" id="IPR002938">
    <property type="entry name" value="FAD-bd"/>
</dbReference>
<dbReference type="STRING" id="1141098.A0A1Y2DGN7"/>
<keyword evidence="3" id="KW-0274">FAD</keyword>
<dbReference type="OrthoDB" id="655030at2759"/>
<reference evidence="6 7" key="1">
    <citation type="submission" date="2016-07" db="EMBL/GenBank/DDBJ databases">
        <title>Pervasive Adenine N6-methylation of Active Genes in Fungi.</title>
        <authorList>
            <consortium name="DOE Joint Genome Institute"/>
            <person name="Mondo S.J."/>
            <person name="Dannebaum R.O."/>
            <person name="Kuo R.C."/>
            <person name="Labutti K."/>
            <person name="Haridas S."/>
            <person name="Kuo A."/>
            <person name="Salamov A."/>
            <person name="Ahrendt S.R."/>
            <person name="Lipzen A."/>
            <person name="Sullivan W."/>
            <person name="Andreopoulos W.B."/>
            <person name="Clum A."/>
            <person name="Lindquist E."/>
            <person name="Daum C."/>
            <person name="Ramamoorthy G.K."/>
            <person name="Gryganskyi A."/>
            <person name="Culley D."/>
            <person name="Magnuson J.K."/>
            <person name="James T.Y."/>
            <person name="O'Malley M.A."/>
            <person name="Stajich J.E."/>
            <person name="Spatafora J.W."/>
            <person name="Visel A."/>
            <person name="Grigoriev I.V."/>
        </authorList>
    </citation>
    <scope>NUCLEOTIDE SEQUENCE [LARGE SCALE GENOMIC DNA]</scope>
    <source>
        <strain evidence="6 7">CBS 129021</strain>
    </source>
</reference>
<evidence type="ECO:0000259" key="5">
    <source>
        <dbReference type="Pfam" id="PF01494"/>
    </source>
</evidence>
<dbReference type="Proteomes" id="UP000193689">
    <property type="component" value="Unassembled WGS sequence"/>
</dbReference>
<dbReference type="RefSeq" id="XP_040711326.1">
    <property type="nucleotide sequence ID" value="XM_040856731.1"/>
</dbReference>
<dbReference type="InterPro" id="IPR051704">
    <property type="entry name" value="FAD_aromatic-hydroxylase"/>
</dbReference>
<dbReference type="Pfam" id="PF01494">
    <property type="entry name" value="FAD_binding_3"/>
    <property type="match status" value="1"/>
</dbReference>
<feature type="domain" description="FAD-binding" evidence="5">
    <location>
        <begin position="2"/>
        <end position="348"/>
    </location>
</feature>
<evidence type="ECO:0000256" key="3">
    <source>
        <dbReference type="ARBA" id="ARBA00022827"/>
    </source>
</evidence>
<comment type="caution">
    <text evidence="6">The sequence shown here is derived from an EMBL/GenBank/DDBJ whole genome shotgun (WGS) entry which is preliminary data.</text>
</comment>
<dbReference type="EMBL" id="MCFJ01000016">
    <property type="protein sequence ID" value="ORY58409.1"/>
    <property type="molecule type" value="Genomic_DNA"/>
</dbReference>
<dbReference type="GO" id="GO:0004497">
    <property type="term" value="F:monooxygenase activity"/>
    <property type="evidence" value="ECO:0007669"/>
    <property type="project" value="UniProtKB-KW"/>
</dbReference>
<evidence type="ECO:0000313" key="7">
    <source>
        <dbReference type="Proteomes" id="UP000193689"/>
    </source>
</evidence>
<protein>
    <submittedName>
        <fullName evidence="6">Monooxygenase</fullName>
    </submittedName>
</protein>
<dbReference type="AlphaFoldDB" id="A0A1Y2DGN7"/>
<dbReference type="InParanoid" id="A0A1Y2DGN7"/>
<proteinExistence type="predicted"/>
<dbReference type="GO" id="GO:0071949">
    <property type="term" value="F:FAD binding"/>
    <property type="evidence" value="ECO:0007669"/>
    <property type="project" value="InterPro"/>
</dbReference>
<dbReference type="Gene3D" id="3.30.9.10">
    <property type="entry name" value="D-Amino Acid Oxidase, subunit A, domain 2"/>
    <property type="match status" value="1"/>
</dbReference>
<dbReference type="Gene3D" id="3.50.50.60">
    <property type="entry name" value="FAD/NAD(P)-binding domain"/>
    <property type="match status" value="1"/>
</dbReference>
<accession>A0A1Y2DGN7</accession>
<dbReference type="SUPFAM" id="SSF51905">
    <property type="entry name" value="FAD/NAD(P)-binding domain"/>
    <property type="match status" value="1"/>
</dbReference>
<dbReference type="InterPro" id="IPR036188">
    <property type="entry name" value="FAD/NAD-bd_sf"/>
</dbReference>
<evidence type="ECO:0000256" key="4">
    <source>
        <dbReference type="ARBA" id="ARBA00023002"/>
    </source>
</evidence>
<evidence type="ECO:0000256" key="1">
    <source>
        <dbReference type="ARBA" id="ARBA00005179"/>
    </source>
</evidence>
<comment type="pathway">
    <text evidence="1">Secondary metabolite biosynthesis.</text>
</comment>
<dbReference type="PANTHER" id="PTHR46865">
    <property type="entry name" value="OXIDOREDUCTASE-RELATED"/>
    <property type="match status" value="1"/>
</dbReference>
<gene>
    <name evidence="6" type="ORF">BCR38DRAFT_352796</name>
</gene>
<keyword evidence="6" id="KW-0503">Monooxygenase</keyword>